<name>A0A8H7PMC6_MORIS</name>
<evidence type="ECO:0000313" key="2">
    <source>
        <dbReference type="Proteomes" id="UP000654370"/>
    </source>
</evidence>
<organism evidence="1 2">
    <name type="scientific">Mortierella isabellina</name>
    <name type="common">Filamentous fungus</name>
    <name type="synonym">Umbelopsis isabellina</name>
    <dbReference type="NCBI Taxonomy" id="91625"/>
    <lineage>
        <taxon>Eukaryota</taxon>
        <taxon>Fungi</taxon>
        <taxon>Fungi incertae sedis</taxon>
        <taxon>Mucoromycota</taxon>
        <taxon>Mucoromycotina</taxon>
        <taxon>Umbelopsidomycetes</taxon>
        <taxon>Umbelopsidales</taxon>
        <taxon>Umbelopsidaceae</taxon>
        <taxon>Umbelopsis</taxon>
    </lineage>
</organism>
<dbReference type="OrthoDB" id="9974421at2759"/>
<sequence length="76" mass="8568">MSRGSGTWVIWNGNEYWNYMVKALALEGYCVYSLTYGLNPKLNSLIPIGGLTKMEDSEKELPTYVGNVLNVNKHPK</sequence>
<accession>A0A8H7PMC6</accession>
<protein>
    <recommendedName>
        <fullName evidence="3">Triacylglycerol lipase</fullName>
    </recommendedName>
</protein>
<keyword evidence="2" id="KW-1185">Reference proteome</keyword>
<reference evidence="1" key="1">
    <citation type="submission" date="2020-12" db="EMBL/GenBank/DDBJ databases">
        <title>Metabolic potential, ecology and presence of endohyphal bacteria is reflected in genomic diversity of Mucoromycotina.</title>
        <authorList>
            <person name="Muszewska A."/>
            <person name="Okrasinska A."/>
            <person name="Steczkiewicz K."/>
            <person name="Drgas O."/>
            <person name="Orlowska M."/>
            <person name="Perlinska-Lenart U."/>
            <person name="Aleksandrzak-Piekarczyk T."/>
            <person name="Szatraj K."/>
            <person name="Zielenkiewicz U."/>
            <person name="Pilsyk S."/>
            <person name="Malc E."/>
            <person name="Mieczkowski P."/>
            <person name="Kruszewska J.S."/>
            <person name="Biernat P."/>
            <person name="Pawlowska J."/>
        </authorList>
    </citation>
    <scope>NUCLEOTIDE SEQUENCE</scope>
    <source>
        <strain evidence="1">WA0000067209</strain>
    </source>
</reference>
<evidence type="ECO:0008006" key="3">
    <source>
        <dbReference type="Google" id="ProtNLM"/>
    </source>
</evidence>
<dbReference type="EMBL" id="JAEPQZ010000010">
    <property type="protein sequence ID" value="KAG2176488.1"/>
    <property type="molecule type" value="Genomic_DNA"/>
</dbReference>
<proteinExistence type="predicted"/>
<evidence type="ECO:0000313" key="1">
    <source>
        <dbReference type="EMBL" id="KAG2176488.1"/>
    </source>
</evidence>
<dbReference type="AlphaFoldDB" id="A0A8H7PMC6"/>
<comment type="caution">
    <text evidence="1">The sequence shown here is derived from an EMBL/GenBank/DDBJ whole genome shotgun (WGS) entry which is preliminary data.</text>
</comment>
<dbReference type="Proteomes" id="UP000654370">
    <property type="component" value="Unassembled WGS sequence"/>
</dbReference>
<gene>
    <name evidence="1" type="ORF">INT43_005728</name>
</gene>